<dbReference type="KEGG" id="ppa:PAS_chr3_0250"/>
<feature type="domain" description="Histone deacetylase complex subunit SAP30 Sin3 binding" evidence="2">
    <location>
        <begin position="103"/>
        <end position="147"/>
    </location>
</feature>
<gene>
    <name evidence="3" type="ordered locus">PAS_chr3_0250</name>
</gene>
<proteinExistence type="predicted"/>
<dbReference type="GO" id="GO:0016479">
    <property type="term" value="P:negative regulation of transcription by RNA polymerase I"/>
    <property type="evidence" value="ECO:0007669"/>
    <property type="project" value="EnsemblFungi"/>
</dbReference>
<dbReference type="Proteomes" id="UP000000314">
    <property type="component" value="Chromosome 3"/>
</dbReference>
<evidence type="ECO:0000259" key="2">
    <source>
        <dbReference type="Pfam" id="PF13867"/>
    </source>
</evidence>
<feature type="compositionally biased region" description="Basic and acidic residues" evidence="1">
    <location>
        <begin position="1"/>
        <end position="16"/>
    </location>
</feature>
<evidence type="ECO:0000313" key="4">
    <source>
        <dbReference type="Proteomes" id="UP000000314"/>
    </source>
</evidence>
<dbReference type="OrthoDB" id="510958at2759"/>
<dbReference type="RefSeq" id="XP_002492466.1">
    <property type="nucleotide sequence ID" value="XM_002492421.1"/>
</dbReference>
<dbReference type="InParanoid" id="C4R401"/>
<dbReference type="SMR" id="C4R401"/>
<accession>C4R401</accession>
<dbReference type="GO" id="GO:0033698">
    <property type="term" value="C:Rpd3L complex"/>
    <property type="evidence" value="ECO:0007669"/>
    <property type="project" value="EnsemblFungi"/>
</dbReference>
<dbReference type="eggNOG" id="ENOG502RZ9X">
    <property type="taxonomic scope" value="Eukaryota"/>
</dbReference>
<dbReference type="GO" id="GO:0061188">
    <property type="term" value="P:negative regulation of rDNA heterochromatin formation"/>
    <property type="evidence" value="ECO:0007669"/>
    <property type="project" value="EnsemblFungi"/>
</dbReference>
<dbReference type="GO" id="GO:0061186">
    <property type="term" value="P:negative regulation of silent mating-type cassette heterochromatin formation"/>
    <property type="evidence" value="ECO:0007669"/>
    <property type="project" value="EnsemblFungi"/>
</dbReference>
<organism evidence="3 4">
    <name type="scientific">Komagataella phaffii (strain GS115 / ATCC 20864)</name>
    <name type="common">Yeast</name>
    <name type="synonym">Pichia pastoris</name>
    <dbReference type="NCBI Taxonomy" id="644223"/>
    <lineage>
        <taxon>Eukaryota</taxon>
        <taxon>Fungi</taxon>
        <taxon>Dikarya</taxon>
        <taxon>Ascomycota</taxon>
        <taxon>Saccharomycotina</taxon>
        <taxon>Pichiomycetes</taxon>
        <taxon>Pichiales</taxon>
        <taxon>Pichiaceae</taxon>
        <taxon>Komagataella</taxon>
    </lineage>
</organism>
<dbReference type="InterPro" id="IPR025718">
    <property type="entry name" value="SAP30_Sin3-bd"/>
</dbReference>
<sequence>MPPRRDASASESESRRPHSSAPKQTKSRSHITQQVQKEFVAKYVNSNGPNDRILPDPLDFNEYPTSNLRNYARKLIKNEQIPDCKTVFGSMLESKIGEESFSYKKNHAPNTYRISKPQLASIVHQHFVSHLPVKESDTITNFIYKVKNQDKSFKLNIT</sequence>
<protein>
    <submittedName>
        <fullName evidence="3">Subunit of a histone deacetylase complex</fullName>
    </submittedName>
</protein>
<evidence type="ECO:0000313" key="3">
    <source>
        <dbReference type="EMBL" id="CAY70284.1"/>
    </source>
</evidence>
<dbReference type="FunCoup" id="C4R401">
    <property type="interactions" value="122"/>
</dbReference>
<dbReference type="Pfam" id="PF13867">
    <property type="entry name" value="SAP30_Sin3_bdg"/>
    <property type="match status" value="1"/>
</dbReference>
<dbReference type="OMA" id="THITNNH"/>
<reference evidence="3 4" key="1">
    <citation type="journal article" date="2009" name="Nat. Biotechnol.">
        <title>Genome sequence of the recombinant protein production host Pichia pastoris.</title>
        <authorList>
            <person name="De Schutter K."/>
            <person name="Lin Y.C."/>
            <person name="Tiels P."/>
            <person name="Van Hecke A."/>
            <person name="Glinka S."/>
            <person name="Weber-Lehmann J."/>
            <person name="Rouze P."/>
            <person name="Van de Peer Y."/>
            <person name="Callewaert N."/>
        </authorList>
    </citation>
    <scope>NUCLEOTIDE SEQUENCE [LARGE SCALE GENOMIC DNA]</scope>
    <source>
        <strain evidence="4">GS115 / ATCC 20864</strain>
    </source>
</reference>
<dbReference type="EMBL" id="FN392321">
    <property type="protein sequence ID" value="CAY70284.1"/>
    <property type="molecule type" value="Genomic_DNA"/>
</dbReference>
<feature type="region of interest" description="Disordered" evidence="1">
    <location>
        <begin position="1"/>
        <end position="33"/>
    </location>
</feature>
<dbReference type="GO" id="GO:2000219">
    <property type="term" value="P:positive regulation of invasive growth in response to glucose limitation"/>
    <property type="evidence" value="ECO:0007669"/>
    <property type="project" value="EnsemblFungi"/>
</dbReference>
<evidence type="ECO:0000256" key="1">
    <source>
        <dbReference type="SAM" id="MobiDB-lite"/>
    </source>
</evidence>
<dbReference type="GO" id="GO:0003714">
    <property type="term" value="F:transcription corepressor activity"/>
    <property type="evidence" value="ECO:0007669"/>
    <property type="project" value="EnsemblFungi"/>
</dbReference>
<dbReference type="Gene3D" id="6.10.160.20">
    <property type="match status" value="1"/>
</dbReference>
<dbReference type="GO" id="GO:0045944">
    <property type="term" value="P:positive regulation of transcription by RNA polymerase II"/>
    <property type="evidence" value="ECO:0007669"/>
    <property type="project" value="EnsemblFungi"/>
</dbReference>
<dbReference type="AlphaFoldDB" id="C4R401"/>
<name>C4R401_KOMPG</name>
<dbReference type="InterPro" id="IPR038291">
    <property type="entry name" value="SAP30_C_sf"/>
</dbReference>
<dbReference type="HOGENOM" id="CLU_106811_0_0_1"/>
<dbReference type="GO" id="GO:0034605">
    <property type="term" value="P:cellular response to heat"/>
    <property type="evidence" value="ECO:0007669"/>
    <property type="project" value="EnsemblFungi"/>
</dbReference>
<keyword evidence="4" id="KW-1185">Reference proteome</keyword>
<dbReference type="STRING" id="644223.C4R401"/>
<dbReference type="GeneID" id="8200079"/>